<keyword evidence="2" id="KW-0732">Signal</keyword>
<feature type="region of interest" description="Disordered" evidence="1">
    <location>
        <begin position="61"/>
        <end position="101"/>
    </location>
</feature>
<evidence type="ECO:0000256" key="1">
    <source>
        <dbReference type="SAM" id="MobiDB-lite"/>
    </source>
</evidence>
<reference evidence="3 4" key="1">
    <citation type="journal article" date="2008" name="Nature">
        <title>Genome analysis of the platypus reveals unique signatures of evolution.</title>
        <authorList>
            <person name="Warren W.C."/>
            <person name="Hillier L.W."/>
            <person name="Marshall Graves J.A."/>
            <person name="Birney E."/>
            <person name="Ponting C.P."/>
            <person name="Grutzner F."/>
            <person name="Belov K."/>
            <person name="Miller W."/>
            <person name="Clarke L."/>
            <person name="Chinwalla A.T."/>
            <person name="Yang S.P."/>
            <person name="Heger A."/>
            <person name="Locke D.P."/>
            <person name="Miethke P."/>
            <person name="Waters P.D."/>
            <person name="Veyrunes F."/>
            <person name="Fulton L."/>
            <person name="Fulton B."/>
            <person name="Graves T."/>
            <person name="Wallis J."/>
            <person name="Puente X.S."/>
            <person name="Lopez-Otin C."/>
            <person name="Ordonez G.R."/>
            <person name="Eichler E.E."/>
            <person name="Chen L."/>
            <person name="Cheng Z."/>
            <person name="Deakin J.E."/>
            <person name="Alsop A."/>
            <person name="Thompson K."/>
            <person name="Kirby P."/>
            <person name="Papenfuss A.T."/>
            <person name="Wakefield M.J."/>
            <person name="Olender T."/>
            <person name="Lancet D."/>
            <person name="Huttley G.A."/>
            <person name="Smit A.F."/>
            <person name="Pask A."/>
            <person name="Temple-Smith P."/>
            <person name="Batzer M.A."/>
            <person name="Walker J.A."/>
            <person name="Konkel M.K."/>
            <person name="Harris R.S."/>
            <person name="Whittington C.M."/>
            <person name="Wong E.S."/>
            <person name="Gemmell N.J."/>
            <person name="Buschiazzo E."/>
            <person name="Vargas Jentzsch I.M."/>
            <person name="Merkel A."/>
            <person name="Schmitz J."/>
            <person name="Zemann A."/>
            <person name="Churakov G."/>
            <person name="Kriegs J.O."/>
            <person name="Brosius J."/>
            <person name="Murchison E.P."/>
            <person name="Sachidanandam R."/>
            <person name="Smith C."/>
            <person name="Hannon G.J."/>
            <person name="Tsend-Ayush E."/>
            <person name="McMillan D."/>
            <person name="Attenborough R."/>
            <person name="Rens W."/>
            <person name="Ferguson-Smith M."/>
            <person name="Lefevre C.M."/>
            <person name="Sharp J.A."/>
            <person name="Nicholas K.R."/>
            <person name="Ray D.A."/>
            <person name="Kube M."/>
            <person name="Reinhardt R."/>
            <person name="Pringle T.H."/>
            <person name="Taylor J."/>
            <person name="Jones R.C."/>
            <person name="Nixon B."/>
            <person name="Dacheux J.L."/>
            <person name="Niwa H."/>
            <person name="Sekita Y."/>
            <person name="Huang X."/>
            <person name="Stark A."/>
            <person name="Kheradpour P."/>
            <person name="Kellis M."/>
            <person name="Flicek P."/>
            <person name="Chen Y."/>
            <person name="Webber C."/>
            <person name="Hardison R."/>
            <person name="Nelson J."/>
            <person name="Hallsworth-Pepin K."/>
            <person name="Delehaunty K."/>
            <person name="Markovic C."/>
            <person name="Minx P."/>
            <person name="Feng Y."/>
            <person name="Kremitzki C."/>
            <person name="Mitreva M."/>
            <person name="Glasscock J."/>
            <person name="Wylie T."/>
            <person name="Wohldmann P."/>
            <person name="Thiru P."/>
            <person name="Nhan M.N."/>
            <person name="Pohl C.S."/>
            <person name="Smith S.M."/>
            <person name="Hou S."/>
            <person name="Nefedov M."/>
            <person name="de Jong P.J."/>
            <person name="Renfree M.B."/>
            <person name="Mardis E.R."/>
            <person name="Wilson R.K."/>
        </authorList>
    </citation>
    <scope>NUCLEOTIDE SEQUENCE [LARGE SCALE GENOMIC DNA]</scope>
    <source>
        <strain evidence="3 4">Glennie</strain>
    </source>
</reference>
<feature type="chain" id="PRO_5026095737" evidence="2">
    <location>
        <begin position="30"/>
        <end position="101"/>
    </location>
</feature>
<dbReference type="AlphaFoldDB" id="A0A6I8NAM7"/>
<dbReference type="GeneTree" id="ENSGT00390000018235"/>
<dbReference type="Bgee" id="ENSOANG00000046338">
    <property type="expression patterns" value="Expressed in testis and 6 other cell types or tissues"/>
</dbReference>
<sequence>VAPVMPGDASGRVGLGLLLLQLVLMVVCPLPQPRPVRPHYYVPDDFSAPLELPQSQFGLMDDYGVLPKHPRPRDPPNQARAQAQQKRDESDRSLNYYDDPP</sequence>
<dbReference type="InParanoid" id="A0A6I8NAM7"/>
<feature type="signal peptide" evidence="2">
    <location>
        <begin position="1"/>
        <end position="29"/>
    </location>
</feature>
<reference evidence="3" key="2">
    <citation type="submission" date="2025-08" db="UniProtKB">
        <authorList>
            <consortium name="Ensembl"/>
        </authorList>
    </citation>
    <scope>IDENTIFICATION</scope>
    <source>
        <strain evidence="3">Glennie</strain>
    </source>
</reference>
<dbReference type="FunCoup" id="A0A6I8NAM7">
    <property type="interactions" value="15"/>
</dbReference>
<dbReference type="Ensembl" id="ENSOANT00000075209.1">
    <property type="protein sequence ID" value="ENSOANP00000038207.1"/>
    <property type="gene ID" value="ENSOANG00000046338.1"/>
</dbReference>
<evidence type="ECO:0000313" key="3">
    <source>
        <dbReference type="Ensembl" id="ENSOANP00000038207.1"/>
    </source>
</evidence>
<dbReference type="PANTHER" id="PTHR37872">
    <property type="entry name" value="SIMILAR TO RIKEN CDNA 1700029I15"/>
    <property type="match status" value="1"/>
</dbReference>
<evidence type="ECO:0000313" key="4">
    <source>
        <dbReference type="Proteomes" id="UP000002279"/>
    </source>
</evidence>
<dbReference type="Pfam" id="PF15878">
    <property type="entry name" value="Frey"/>
    <property type="match status" value="1"/>
</dbReference>
<keyword evidence="4" id="KW-1185">Reference proteome</keyword>
<protein>
    <submittedName>
        <fullName evidence="3">Uncharacterized protein</fullName>
    </submittedName>
</protein>
<name>A0A6I8NAM7_ORNAN</name>
<dbReference type="InterPro" id="IPR031748">
    <property type="entry name" value="Frey"/>
</dbReference>
<evidence type="ECO:0000256" key="2">
    <source>
        <dbReference type="SAM" id="SignalP"/>
    </source>
</evidence>
<dbReference type="PANTHER" id="PTHR37872:SF1">
    <property type="entry name" value="PROTEIN FREY 1"/>
    <property type="match status" value="1"/>
</dbReference>
<dbReference type="OMA" id="IRPKHPW"/>
<proteinExistence type="predicted"/>
<dbReference type="Proteomes" id="UP000002279">
    <property type="component" value="Chromosome 3"/>
</dbReference>
<accession>A0A6I8NAM7</accession>
<organism evidence="3 4">
    <name type="scientific">Ornithorhynchus anatinus</name>
    <name type="common">Duckbill platypus</name>
    <dbReference type="NCBI Taxonomy" id="9258"/>
    <lineage>
        <taxon>Eukaryota</taxon>
        <taxon>Metazoa</taxon>
        <taxon>Chordata</taxon>
        <taxon>Craniata</taxon>
        <taxon>Vertebrata</taxon>
        <taxon>Euteleostomi</taxon>
        <taxon>Mammalia</taxon>
        <taxon>Monotremata</taxon>
        <taxon>Ornithorhynchidae</taxon>
        <taxon>Ornithorhynchus</taxon>
    </lineage>
</organism>
<reference evidence="3" key="3">
    <citation type="submission" date="2025-09" db="UniProtKB">
        <authorList>
            <consortium name="Ensembl"/>
        </authorList>
    </citation>
    <scope>IDENTIFICATION</scope>
    <source>
        <strain evidence="3">Glennie</strain>
    </source>
</reference>